<evidence type="ECO:0000256" key="4">
    <source>
        <dbReference type="PROSITE-ProRule" id="PRU00723"/>
    </source>
</evidence>
<reference evidence="6 7" key="1">
    <citation type="journal article" date="2021" name="Sci. Rep.">
        <title>The genome of the diatom Chaetoceros tenuissimus carries an ancient integrated fragment of an extant virus.</title>
        <authorList>
            <person name="Hongo Y."/>
            <person name="Kimura K."/>
            <person name="Takaki Y."/>
            <person name="Yoshida Y."/>
            <person name="Baba S."/>
            <person name="Kobayashi G."/>
            <person name="Nagasaki K."/>
            <person name="Hano T."/>
            <person name="Tomaru Y."/>
        </authorList>
    </citation>
    <scope>NUCLEOTIDE SEQUENCE [LARGE SCALE GENOMIC DNA]</scope>
    <source>
        <strain evidence="6 7">NIES-3715</strain>
    </source>
</reference>
<sequence>MIIKTELCKYTLSGEECELGGRCMFAHSKRELQLTTIHERFYAGLIDDINAFRTTLCFDQISTGSCPFNNRCNCIHDPRMKSLSSPAWLPKQTRGSNMSTDVHVDWNHSAKQNIVNNGVNLPNRNARVFQDAESFYSIVTGQDMAKNFPSAIVDSSIPELLRLEIALYLMKKKTDYFMPYQYNPSHMLMDRLCSVISECAFEVVPGDDSRSPLKLKEIPFAEYQPSNQRHISVHEVAFAAYGDSSSSKTPPPMLLFNLDANKELRPATLKMKMAYESAKKREKMELMTRTAQRNNRRWSTPFVPFRTRAFNKLLETKCNKGQCHYPLVYSQDREMHELIIDAIAWRIDVILGKKDAMGHPYAIEETFDSLMRFYKDSVNAWPICDGRGAMFTFDYTEVHDVEAFYKPYISTTDQSDAEKGAGKRYFLHLYRQGILSSFIENLDAADTEFETVYPIHGKGRIYDRSDSLAEKKVTVIDDTINIPAPDLTSVFETFEVHWSEVIHKFQVQSDDDV</sequence>
<evidence type="ECO:0000256" key="3">
    <source>
        <dbReference type="ARBA" id="ARBA00022833"/>
    </source>
</evidence>
<evidence type="ECO:0000313" key="6">
    <source>
        <dbReference type="EMBL" id="GFH58528.1"/>
    </source>
</evidence>
<dbReference type="InterPro" id="IPR000571">
    <property type="entry name" value="Znf_CCCH"/>
</dbReference>
<protein>
    <recommendedName>
        <fullName evidence="5">C3H1-type domain-containing protein</fullName>
    </recommendedName>
</protein>
<evidence type="ECO:0000259" key="5">
    <source>
        <dbReference type="PROSITE" id="PS50103"/>
    </source>
</evidence>
<accession>A0AAD3D6B2</accession>
<proteinExistence type="predicted"/>
<keyword evidence="7" id="KW-1185">Reference proteome</keyword>
<feature type="zinc finger region" description="C3H1-type" evidence="4">
    <location>
        <begin position="2"/>
        <end position="30"/>
    </location>
</feature>
<comment type="caution">
    <text evidence="6">The sequence shown here is derived from an EMBL/GenBank/DDBJ whole genome shotgun (WGS) entry which is preliminary data.</text>
</comment>
<feature type="domain" description="C3H1-type" evidence="5">
    <location>
        <begin position="51"/>
        <end position="79"/>
    </location>
</feature>
<evidence type="ECO:0000256" key="2">
    <source>
        <dbReference type="ARBA" id="ARBA00022771"/>
    </source>
</evidence>
<name>A0AAD3D6B2_9STRA</name>
<keyword evidence="3 4" id="KW-0862">Zinc</keyword>
<evidence type="ECO:0000313" key="7">
    <source>
        <dbReference type="Proteomes" id="UP001054902"/>
    </source>
</evidence>
<dbReference type="EMBL" id="BLLK01000062">
    <property type="protein sequence ID" value="GFH58528.1"/>
    <property type="molecule type" value="Genomic_DNA"/>
</dbReference>
<dbReference type="GO" id="GO:0008270">
    <property type="term" value="F:zinc ion binding"/>
    <property type="evidence" value="ECO:0007669"/>
    <property type="project" value="UniProtKB-KW"/>
</dbReference>
<dbReference type="PROSITE" id="PS50103">
    <property type="entry name" value="ZF_C3H1"/>
    <property type="match status" value="2"/>
</dbReference>
<keyword evidence="2 4" id="KW-0863">Zinc-finger</keyword>
<dbReference type="SMART" id="SM00356">
    <property type="entry name" value="ZnF_C3H1"/>
    <property type="match status" value="2"/>
</dbReference>
<gene>
    <name evidence="6" type="ORF">CTEN210_15004</name>
</gene>
<feature type="domain" description="C3H1-type" evidence="5">
    <location>
        <begin position="2"/>
        <end position="30"/>
    </location>
</feature>
<dbReference type="Proteomes" id="UP001054902">
    <property type="component" value="Unassembled WGS sequence"/>
</dbReference>
<dbReference type="InterPro" id="IPR036855">
    <property type="entry name" value="Znf_CCCH_sf"/>
</dbReference>
<organism evidence="6 7">
    <name type="scientific">Chaetoceros tenuissimus</name>
    <dbReference type="NCBI Taxonomy" id="426638"/>
    <lineage>
        <taxon>Eukaryota</taxon>
        <taxon>Sar</taxon>
        <taxon>Stramenopiles</taxon>
        <taxon>Ochrophyta</taxon>
        <taxon>Bacillariophyta</taxon>
        <taxon>Coscinodiscophyceae</taxon>
        <taxon>Chaetocerotophycidae</taxon>
        <taxon>Chaetocerotales</taxon>
        <taxon>Chaetocerotaceae</taxon>
        <taxon>Chaetoceros</taxon>
    </lineage>
</organism>
<dbReference type="Gene3D" id="4.10.1000.10">
    <property type="entry name" value="Zinc finger, CCCH-type"/>
    <property type="match status" value="1"/>
</dbReference>
<dbReference type="SUPFAM" id="SSF90229">
    <property type="entry name" value="CCCH zinc finger"/>
    <property type="match status" value="2"/>
</dbReference>
<feature type="zinc finger region" description="C3H1-type" evidence="4">
    <location>
        <begin position="51"/>
        <end position="79"/>
    </location>
</feature>
<keyword evidence="1 4" id="KW-0479">Metal-binding</keyword>
<evidence type="ECO:0000256" key="1">
    <source>
        <dbReference type="ARBA" id="ARBA00022723"/>
    </source>
</evidence>
<dbReference type="AlphaFoldDB" id="A0AAD3D6B2"/>